<dbReference type="Gene3D" id="3.40.50.720">
    <property type="entry name" value="NAD(P)-binding Rossmann-like Domain"/>
    <property type="match status" value="1"/>
</dbReference>
<proteinExistence type="predicted"/>
<dbReference type="InterPro" id="IPR036291">
    <property type="entry name" value="NAD(P)-bd_dom_sf"/>
</dbReference>
<dbReference type="RefSeq" id="WP_166512785.1">
    <property type="nucleotide sequence ID" value="NZ_VNHM01000025.1"/>
</dbReference>
<keyword evidence="3" id="KW-1185">Reference proteome</keyword>
<sequence length="492" mass="55596">MQENTDNNKPVVAVAGATGFIGRALLPALKSHCRLICLTRSAVNEEDSACGLDVSWRQCDLFSLNDIEQVLCGADYAYYLVHSMMPSARLTQGSFQDMDLILADNFARAAALTGVKQIIYLGGLVPRDQGKLSRHLDSRLEVEKTLGSYGVPVTAIRAGIIVGANGSSFSIITHLVERFKIMVLPRLMLSLTHPIALSDIIKILCYCLGRKETYNRSFDVGGPDVMTYQDMIKQTAEVMGHKPRIFTVPTILPFLTSWFLSFFMKAPKALVIPLVESLQHDMVAENRVLQKQMNLTGISFKQAVKMALIKDQGDAAAIKPPKVKKNQSPEKKVPNVRSVQRLPLPPGKDAHWVARHYSQWLPSFFKGLVRVKVDRDGSCHFYFSFMKNKSLLDLSFSEDRSFNDRPIYYITGGLMAHLNRLPHPGRLEFRGVLQNKHTLVAIHDYVPTLPWFIYNLTQAQLHLWVMHNFRRHLLLNEFTGKLREREGQEEGF</sequence>
<dbReference type="PANTHER" id="PTHR12126:SF11">
    <property type="entry name" value="NADH DEHYDROGENASE [UBIQUINONE] 1 ALPHA SUBCOMPLEX SUBUNIT 9, MITOCHONDRIAL"/>
    <property type="match status" value="1"/>
</dbReference>
<dbReference type="EMBL" id="VNHM01000025">
    <property type="protein sequence ID" value="TYO92734.1"/>
    <property type="molecule type" value="Genomic_DNA"/>
</dbReference>
<evidence type="ECO:0000313" key="2">
    <source>
        <dbReference type="EMBL" id="TYO92734.1"/>
    </source>
</evidence>
<gene>
    <name evidence="2" type="ORF">LX24_02864</name>
</gene>
<dbReference type="Proteomes" id="UP000323166">
    <property type="component" value="Unassembled WGS sequence"/>
</dbReference>
<comment type="caution">
    <text evidence="2">The sequence shown here is derived from an EMBL/GenBank/DDBJ whole genome shotgun (WGS) entry which is preliminary data.</text>
</comment>
<reference evidence="2 3" key="1">
    <citation type="submission" date="2019-07" db="EMBL/GenBank/DDBJ databases">
        <title>Genomic Encyclopedia of Type Strains, Phase I: the one thousand microbial genomes (KMG-I) project.</title>
        <authorList>
            <person name="Kyrpides N."/>
        </authorList>
    </citation>
    <scope>NUCLEOTIDE SEQUENCE [LARGE SCALE GENOMIC DNA]</scope>
    <source>
        <strain evidence="2 3">DSM 6562</strain>
    </source>
</reference>
<dbReference type="AlphaFoldDB" id="A0A5S4ZPV3"/>
<accession>A0A5S4ZPV3</accession>
<organism evidence="2 3">
    <name type="scientific">Desulfallas thermosapovorans DSM 6562</name>
    <dbReference type="NCBI Taxonomy" id="1121431"/>
    <lineage>
        <taxon>Bacteria</taxon>
        <taxon>Bacillati</taxon>
        <taxon>Bacillota</taxon>
        <taxon>Clostridia</taxon>
        <taxon>Eubacteriales</taxon>
        <taxon>Desulfallaceae</taxon>
        <taxon>Desulfallas</taxon>
    </lineage>
</organism>
<name>A0A5S4ZPV3_9FIRM</name>
<feature type="domain" description="NAD-dependent epimerase/dehydratase" evidence="1">
    <location>
        <begin position="12"/>
        <end position="123"/>
    </location>
</feature>
<dbReference type="Pfam" id="PF01370">
    <property type="entry name" value="Epimerase"/>
    <property type="match status" value="1"/>
</dbReference>
<dbReference type="PANTHER" id="PTHR12126">
    <property type="entry name" value="NADH-UBIQUINONE OXIDOREDUCTASE 39 KDA SUBUNIT-RELATED"/>
    <property type="match status" value="1"/>
</dbReference>
<dbReference type="SUPFAM" id="SSF51735">
    <property type="entry name" value="NAD(P)-binding Rossmann-fold domains"/>
    <property type="match status" value="1"/>
</dbReference>
<dbReference type="GO" id="GO:0044877">
    <property type="term" value="F:protein-containing complex binding"/>
    <property type="evidence" value="ECO:0007669"/>
    <property type="project" value="TreeGrafter"/>
</dbReference>
<evidence type="ECO:0000259" key="1">
    <source>
        <dbReference type="Pfam" id="PF01370"/>
    </source>
</evidence>
<dbReference type="InterPro" id="IPR051207">
    <property type="entry name" value="ComplexI_NDUFA9_subunit"/>
</dbReference>
<evidence type="ECO:0000313" key="3">
    <source>
        <dbReference type="Proteomes" id="UP000323166"/>
    </source>
</evidence>
<dbReference type="InterPro" id="IPR001509">
    <property type="entry name" value="Epimerase_deHydtase"/>
</dbReference>
<protein>
    <submittedName>
        <fullName evidence="2">Uncharacterized protein YbjT (DUF2867 family)</fullName>
    </submittedName>
</protein>